<accession>A0ACB7RTX4</accession>
<evidence type="ECO:0000313" key="1">
    <source>
        <dbReference type="EMBL" id="KAH6925256.1"/>
    </source>
</evidence>
<gene>
    <name evidence="1" type="ORF">HPB50_003027</name>
</gene>
<protein>
    <submittedName>
        <fullName evidence="1">Uncharacterized protein</fullName>
    </submittedName>
</protein>
<organism evidence="1 2">
    <name type="scientific">Hyalomma asiaticum</name>
    <name type="common">Tick</name>
    <dbReference type="NCBI Taxonomy" id="266040"/>
    <lineage>
        <taxon>Eukaryota</taxon>
        <taxon>Metazoa</taxon>
        <taxon>Ecdysozoa</taxon>
        <taxon>Arthropoda</taxon>
        <taxon>Chelicerata</taxon>
        <taxon>Arachnida</taxon>
        <taxon>Acari</taxon>
        <taxon>Parasitiformes</taxon>
        <taxon>Ixodida</taxon>
        <taxon>Ixodoidea</taxon>
        <taxon>Ixodidae</taxon>
        <taxon>Hyalomminae</taxon>
        <taxon>Hyalomma</taxon>
    </lineage>
</organism>
<evidence type="ECO:0000313" key="2">
    <source>
        <dbReference type="Proteomes" id="UP000821845"/>
    </source>
</evidence>
<dbReference type="Proteomes" id="UP000821845">
    <property type="component" value="Chromosome 7"/>
</dbReference>
<sequence>MRFGHGLLFYPGPKRISTKKKKDILRLVRSLEGVAAVDAEDDTEESEAPVPTPRVTEALDLLRQFVGIHEGTEDALSALQTCEKSRRSLLTKREQAKIIDFFAEK</sequence>
<keyword evidence="2" id="KW-1185">Reference proteome</keyword>
<dbReference type="EMBL" id="CM023487">
    <property type="protein sequence ID" value="KAH6925256.1"/>
    <property type="molecule type" value="Genomic_DNA"/>
</dbReference>
<reference evidence="1" key="1">
    <citation type="submission" date="2020-05" db="EMBL/GenBank/DDBJ databases">
        <title>Large-scale comparative analyses of tick genomes elucidate their genetic diversity and vector capacities.</title>
        <authorList>
            <person name="Jia N."/>
            <person name="Wang J."/>
            <person name="Shi W."/>
            <person name="Du L."/>
            <person name="Sun Y."/>
            <person name="Zhan W."/>
            <person name="Jiang J."/>
            <person name="Wang Q."/>
            <person name="Zhang B."/>
            <person name="Ji P."/>
            <person name="Sakyi L.B."/>
            <person name="Cui X."/>
            <person name="Yuan T."/>
            <person name="Jiang B."/>
            <person name="Yang W."/>
            <person name="Lam T.T.-Y."/>
            <person name="Chang Q."/>
            <person name="Ding S."/>
            <person name="Wang X."/>
            <person name="Zhu J."/>
            <person name="Ruan X."/>
            <person name="Zhao L."/>
            <person name="Wei J."/>
            <person name="Que T."/>
            <person name="Du C."/>
            <person name="Cheng J."/>
            <person name="Dai P."/>
            <person name="Han X."/>
            <person name="Huang E."/>
            <person name="Gao Y."/>
            <person name="Liu J."/>
            <person name="Shao H."/>
            <person name="Ye R."/>
            <person name="Li L."/>
            <person name="Wei W."/>
            <person name="Wang X."/>
            <person name="Wang C."/>
            <person name="Yang T."/>
            <person name="Huo Q."/>
            <person name="Li W."/>
            <person name="Guo W."/>
            <person name="Chen H."/>
            <person name="Zhou L."/>
            <person name="Ni X."/>
            <person name="Tian J."/>
            <person name="Zhou Y."/>
            <person name="Sheng Y."/>
            <person name="Liu T."/>
            <person name="Pan Y."/>
            <person name="Xia L."/>
            <person name="Li J."/>
            <person name="Zhao F."/>
            <person name="Cao W."/>
        </authorList>
    </citation>
    <scope>NUCLEOTIDE SEQUENCE</scope>
    <source>
        <strain evidence="1">Hyas-2018</strain>
    </source>
</reference>
<proteinExistence type="predicted"/>
<comment type="caution">
    <text evidence="1">The sequence shown here is derived from an EMBL/GenBank/DDBJ whole genome shotgun (WGS) entry which is preliminary data.</text>
</comment>
<name>A0ACB7RTX4_HYAAI</name>